<keyword evidence="6 8" id="KW-1133">Transmembrane helix</keyword>
<evidence type="ECO:0000256" key="7">
    <source>
        <dbReference type="ARBA" id="ARBA00023136"/>
    </source>
</evidence>
<dbReference type="KEGG" id="slom:PXH66_05080"/>
<evidence type="ECO:0000256" key="4">
    <source>
        <dbReference type="ARBA" id="ARBA00022538"/>
    </source>
</evidence>
<keyword evidence="4" id="KW-0630">Potassium</keyword>
<keyword evidence="11" id="KW-1185">Reference proteome</keyword>
<keyword evidence="4" id="KW-0406">Ion transport</keyword>
<evidence type="ECO:0000313" key="10">
    <source>
        <dbReference type="EMBL" id="WED66219.1"/>
    </source>
</evidence>
<feature type="transmembrane region" description="Helical" evidence="8">
    <location>
        <begin position="468"/>
        <end position="492"/>
    </location>
</feature>
<comment type="subcellular location">
    <subcellularLocation>
        <location evidence="1">Membrane</location>
        <topology evidence="1">Multi-pass membrane protein</topology>
    </subcellularLocation>
</comment>
<dbReference type="EMBL" id="CP119075">
    <property type="protein sequence ID" value="WED66219.1"/>
    <property type="molecule type" value="Genomic_DNA"/>
</dbReference>
<comment type="similarity">
    <text evidence="2">Belongs to the monovalent cation:proton antiporter 2 (CPA2) transporter (TC 2.A.37) family.</text>
</comment>
<evidence type="ECO:0000256" key="3">
    <source>
        <dbReference type="ARBA" id="ARBA00022448"/>
    </source>
</evidence>
<keyword evidence="5 8" id="KW-0812">Transmembrane</keyword>
<dbReference type="InterPro" id="IPR006153">
    <property type="entry name" value="Cation/H_exchanger_TM"/>
</dbReference>
<accession>A0AAF0CQI9</accession>
<dbReference type="Pfam" id="PF00999">
    <property type="entry name" value="Na_H_Exchanger"/>
    <property type="match status" value="1"/>
</dbReference>
<feature type="transmembrane region" description="Helical" evidence="8">
    <location>
        <begin position="119"/>
        <end position="138"/>
    </location>
</feature>
<feature type="domain" description="RCK C-terminal" evidence="9">
    <location>
        <begin position="589"/>
        <end position="673"/>
    </location>
</feature>
<dbReference type="Proteomes" id="UP001218638">
    <property type="component" value="Chromosome"/>
</dbReference>
<reference evidence="10" key="1">
    <citation type="submission" date="2023-03" db="EMBL/GenBank/DDBJ databases">
        <title>Lomoglobus Profundus gen. nov., sp. nov., a novel member of the phylum Verrucomicrobia, isolated from deep-marine sediment of South China Sea.</title>
        <authorList>
            <person name="Ahmad T."/>
            <person name="Ishaq S.E."/>
            <person name="Wang F."/>
        </authorList>
    </citation>
    <scope>NUCLEOTIDE SEQUENCE</scope>
    <source>
        <strain evidence="10">LMO-M01</strain>
    </source>
</reference>
<keyword evidence="4" id="KW-0633">Potassium transport</keyword>
<feature type="transmembrane region" description="Helical" evidence="8">
    <location>
        <begin position="333"/>
        <end position="353"/>
    </location>
</feature>
<dbReference type="Pfam" id="PF02080">
    <property type="entry name" value="TrkA_C"/>
    <property type="match status" value="2"/>
</dbReference>
<evidence type="ECO:0000256" key="5">
    <source>
        <dbReference type="ARBA" id="ARBA00022692"/>
    </source>
</evidence>
<evidence type="ECO:0000256" key="8">
    <source>
        <dbReference type="SAM" id="Phobius"/>
    </source>
</evidence>
<feature type="transmembrane region" description="Helical" evidence="8">
    <location>
        <begin position="31"/>
        <end position="52"/>
    </location>
</feature>
<feature type="transmembrane region" description="Helical" evidence="8">
    <location>
        <begin position="427"/>
        <end position="448"/>
    </location>
</feature>
<feature type="transmembrane region" description="Helical" evidence="8">
    <location>
        <begin position="58"/>
        <end position="77"/>
    </location>
</feature>
<dbReference type="InterPro" id="IPR036721">
    <property type="entry name" value="RCK_C_sf"/>
</dbReference>
<dbReference type="GO" id="GO:0016020">
    <property type="term" value="C:membrane"/>
    <property type="evidence" value="ECO:0007669"/>
    <property type="project" value="UniProtKB-SubCell"/>
</dbReference>
<feature type="domain" description="RCK C-terminal" evidence="9">
    <location>
        <begin position="675"/>
        <end position="757"/>
    </location>
</feature>
<feature type="transmembrane region" description="Helical" evidence="8">
    <location>
        <begin position="6"/>
        <end position="24"/>
    </location>
</feature>
<evidence type="ECO:0000313" key="11">
    <source>
        <dbReference type="Proteomes" id="UP001218638"/>
    </source>
</evidence>
<dbReference type="PROSITE" id="PS51202">
    <property type="entry name" value="RCK_C"/>
    <property type="match status" value="2"/>
</dbReference>
<dbReference type="RefSeq" id="WP_330928477.1">
    <property type="nucleotide sequence ID" value="NZ_CP119075.1"/>
</dbReference>
<keyword evidence="7 8" id="KW-0472">Membrane</keyword>
<feature type="transmembrane region" description="Helical" evidence="8">
    <location>
        <begin position="183"/>
        <end position="205"/>
    </location>
</feature>
<keyword evidence="3" id="KW-0813">Transport</keyword>
<dbReference type="Gene3D" id="1.20.1530.20">
    <property type="match status" value="1"/>
</dbReference>
<dbReference type="Gene3D" id="3.30.70.1450">
    <property type="entry name" value="Regulator of K+ conductance, C-terminal domain"/>
    <property type="match status" value="2"/>
</dbReference>
<dbReference type="PANTHER" id="PTHR42751:SF3">
    <property type="entry name" value="SODIUM_GLUTAMATE SYMPORTER"/>
    <property type="match status" value="1"/>
</dbReference>
<dbReference type="GO" id="GO:0015297">
    <property type="term" value="F:antiporter activity"/>
    <property type="evidence" value="ECO:0007669"/>
    <property type="project" value="InterPro"/>
</dbReference>
<feature type="transmembrane region" description="Helical" evidence="8">
    <location>
        <begin position="150"/>
        <end position="171"/>
    </location>
</feature>
<evidence type="ECO:0000256" key="2">
    <source>
        <dbReference type="ARBA" id="ARBA00005551"/>
    </source>
</evidence>
<feature type="transmembrane region" description="Helical" evidence="8">
    <location>
        <begin position="359"/>
        <end position="377"/>
    </location>
</feature>
<organism evidence="10 11">
    <name type="scientific">Synoicihabitans lomoniglobus</name>
    <dbReference type="NCBI Taxonomy" id="2909285"/>
    <lineage>
        <taxon>Bacteria</taxon>
        <taxon>Pseudomonadati</taxon>
        <taxon>Verrucomicrobiota</taxon>
        <taxon>Opitutia</taxon>
        <taxon>Opitutales</taxon>
        <taxon>Opitutaceae</taxon>
        <taxon>Synoicihabitans</taxon>
    </lineage>
</organism>
<feature type="transmembrane region" description="Helical" evidence="8">
    <location>
        <begin position="513"/>
        <end position="532"/>
    </location>
</feature>
<dbReference type="InterPro" id="IPR038770">
    <property type="entry name" value="Na+/solute_symporter_sf"/>
</dbReference>
<feature type="transmembrane region" description="Helical" evidence="8">
    <location>
        <begin position="299"/>
        <end position="321"/>
    </location>
</feature>
<dbReference type="SUPFAM" id="SSF116726">
    <property type="entry name" value="TrkA C-terminal domain-like"/>
    <property type="match status" value="2"/>
</dbReference>
<dbReference type="GO" id="GO:0008324">
    <property type="term" value="F:monoatomic cation transmembrane transporter activity"/>
    <property type="evidence" value="ECO:0007669"/>
    <property type="project" value="InterPro"/>
</dbReference>
<evidence type="ECO:0000256" key="1">
    <source>
        <dbReference type="ARBA" id="ARBA00004141"/>
    </source>
</evidence>
<name>A0AAF0CQI9_9BACT</name>
<feature type="transmembrane region" description="Helical" evidence="8">
    <location>
        <begin position="538"/>
        <end position="556"/>
    </location>
</feature>
<evidence type="ECO:0000259" key="9">
    <source>
        <dbReference type="PROSITE" id="PS51202"/>
    </source>
</evidence>
<dbReference type="GO" id="GO:0006813">
    <property type="term" value="P:potassium ion transport"/>
    <property type="evidence" value="ECO:0007669"/>
    <property type="project" value="UniProtKB-KW"/>
</dbReference>
<dbReference type="InterPro" id="IPR006037">
    <property type="entry name" value="RCK_C"/>
</dbReference>
<feature type="transmembrane region" description="Helical" evidence="8">
    <location>
        <begin position="89"/>
        <end position="113"/>
    </location>
</feature>
<sequence>MNGIDFIQDLAIVALAAGVSGAICRRLGLSVIVGYLLAGVIIGPYTPPFAYVEDVSRIQTLSHVGLVFLMFSIGLGLSLSRFKRMGLPVLLATALGAMLVLHLTRAAGGLVGWTGSQVFFIAAMLTVSSSAVIAKVISGLKLNHDRAGQIALTVTVLEDVVAVVMLALLGAEVAASADVAGPGVLQLLGGLMIFVVLLVSAGLFLVPKLLEKLQATVDEELLTILVAGLLFLMAIISVRAGYSLALGAFLLGAMVADMPQKSAVDKAFAGMRDLFSSVFFVSIGMMIEVRLVAEVWPMILGLGVFTLIVRSLSLTVALSVFGTPSAAARRAGLLLTPIGEFSFVIAQLGISAGVLDARFYPIAVGVSLFTVLVSPWLNRHADPLIAWSFRLEPRWLRRALDSYHAWIAAQTRRPIGGVWWRLSRKRLLQIGGEMLIVTGLLSFSPSLLNSLLQSPLGSAATPLVLESVFWIGLSLICLVLLVAIWRNIAALAMISAETLSTAGNAPPNRSTHVLTRTLGGLIFVTWLLEVAPTGLLPRWAWITLAVAMLLAAFVFARRLVFWHSQWQESLEGVLADDAPAQAIAPAAPRWWESGETWNLELRECTLPEQSSSAGRSVRELAVRTRFGCAIAEINRGGFIIAPPSPDERLYPGDRLLLVGASSALNQAQTALSDAVQARQDQFSEARLEVIRTPTALIDQSLAEIGENYATHVIIVGLERDGQRHLNPGPTERLRADDHLLLLASPDQLRHFQHAHSAVRPPEN</sequence>
<dbReference type="GO" id="GO:1902600">
    <property type="term" value="P:proton transmembrane transport"/>
    <property type="evidence" value="ECO:0007669"/>
    <property type="project" value="InterPro"/>
</dbReference>
<protein>
    <submittedName>
        <fullName evidence="10">Cation:proton antiporter</fullName>
    </submittedName>
</protein>
<dbReference type="AlphaFoldDB" id="A0AAF0CQI9"/>
<evidence type="ECO:0000256" key="6">
    <source>
        <dbReference type="ARBA" id="ARBA00022989"/>
    </source>
</evidence>
<dbReference type="PANTHER" id="PTHR42751">
    <property type="entry name" value="SODIUM/HYDROGEN EXCHANGER FAMILY/TRKA DOMAIN PROTEIN"/>
    <property type="match status" value="1"/>
</dbReference>
<gene>
    <name evidence="10" type="ORF">PXH66_05080</name>
</gene>
<proteinExistence type="inferred from homology"/>